<sequence>MPEMIKVSKEDFEEMKEEVESMKATIETLENEEVMKGIRKSQREFEEGKDQSWKEVKKEL</sequence>
<feature type="coiled-coil region" evidence="1">
    <location>
        <begin position="5"/>
        <end position="32"/>
    </location>
</feature>
<keyword evidence="3" id="KW-1185">Reference proteome</keyword>
<reference evidence="2 3" key="1">
    <citation type="journal article" date="2016" name="Sci. Rep.">
        <title>Metabolic traits of an uncultured archaeal lineage -MSBL1- from brine pools of the Red Sea.</title>
        <authorList>
            <person name="Mwirichia R."/>
            <person name="Alam I."/>
            <person name="Rashid M."/>
            <person name="Vinu M."/>
            <person name="Ba-Alawi W."/>
            <person name="Anthony Kamau A."/>
            <person name="Kamanda Ngugi D."/>
            <person name="Goker M."/>
            <person name="Klenk H.P."/>
            <person name="Bajic V."/>
            <person name="Stingl U."/>
        </authorList>
    </citation>
    <scope>NUCLEOTIDE SEQUENCE [LARGE SCALE GENOMIC DNA]</scope>
    <source>
        <strain evidence="2">SCGC-AAA382A20</strain>
    </source>
</reference>
<accession>A0A133VJS8</accession>
<evidence type="ECO:0000256" key="1">
    <source>
        <dbReference type="SAM" id="Coils"/>
    </source>
</evidence>
<protein>
    <recommendedName>
        <fullName evidence="4">Antitoxin</fullName>
    </recommendedName>
</protein>
<evidence type="ECO:0000313" key="2">
    <source>
        <dbReference type="EMBL" id="KXB06681.1"/>
    </source>
</evidence>
<evidence type="ECO:0008006" key="4">
    <source>
        <dbReference type="Google" id="ProtNLM"/>
    </source>
</evidence>
<comment type="caution">
    <text evidence="2">The sequence shown here is derived from an EMBL/GenBank/DDBJ whole genome shotgun (WGS) entry which is preliminary data.</text>
</comment>
<proteinExistence type="predicted"/>
<organism evidence="2 3">
    <name type="scientific">candidate division MSBL1 archaeon SCGC-AAA382A20</name>
    <dbReference type="NCBI Taxonomy" id="1698280"/>
    <lineage>
        <taxon>Archaea</taxon>
        <taxon>Methanobacteriati</taxon>
        <taxon>Methanobacteriota</taxon>
        <taxon>candidate division MSBL1</taxon>
    </lineage>
</organism>
<gene>
    <name evidence="2" type="ORF">AKJ51_03195</name>
</gene>
<dbReference type="Proteomes" id="UP000070263">
    <property type="component" value="Unassembled WGS sequence"/>
</dbReference>
<keyword evidence="1" id="KW-0175">Coiled coil</keyword>
<dbReference type="AlphaFoldDB" id="A0A133VJS8"/>
<dbReference type="EMBL" id="LHYE01000035">
    <property type="protein sequence ID" value="KXB06681.1"/>
    <property type="molecule type" value="Genomic_DNA"/>
</dbReference>
<evidence type="ECO:0000313" key="3">
    <source>
        <dbReference type="Proteomes" id="UP000070263"/>
    </source>
</evidence>
<name>A0A133VJS8_9EURY</name>